<dbReference type="InterPro" id="IPR017970">
    <property type="entry name" value="Homeobox_CS"/>
</dbReference>
<dbReference type="GO" id="GO:0000978">
    <property type="term" value="F:RNA polymerase II cis-regulatory region sequence-specific DNA binding"/>
    <property type="evidence" value="ECO:0007669"/>
    <property type="project" value="TreeGrafter"/>
</dbReference>
<keyword evidence="3 6" id="KW-0238">DNA-binding</keyword>
<dbReference type="InterPro" id="IPR009057">
    <property type="entry name" value="Homeodomain-like_sf"/>
</dbReference>
<evidence type="ECO:0000259" key="10">
    <source>
        <dbReference type="PROSITE" id="PS50071"/>
    </source>
</evidence>
<dbReference type="PROSITE" id="PS00027">
    <property type="entry name" value="HOMEOBOX_1"/>
    <property type="match status" value="1"/>
</dbReference>
<dbReference type="Pfam" id="PF00046">
    <property type="entry name" value="Homeodomain"/>
    <property type="match status" value="2"/>
</dbReference>
<evidence type="ECO:0000256" key="2">
    <source>
        <dbReference type="ARBA" id="ARBA00022473"/>
    </source>
</evidence>
<feature type="compositionally biased region" description="Polar residues" evidence="9">
    <location>
        <begin position="286"/>
        <end position="298"/>
    </location>
</feature>
<dbReference type="InterPro" id="IPR020479">
    <property type="entry name" value="HD_metazoa"/>
</dbReference>
<comment type="subcellular location">
    <subcellularLocation>
        <location evidence="1 6 7">Nucleus</location>
    </subcellularLocation>
</comment>
<feature type="domain" description="Homeobox" evidence="10">
    <location>
        <begin position="144"/>
        <end position="192"/>
    </location>
</feature>
<feature type="compositionally biased region" description="Low complexity" evidence="9">
    <location>
        <begin position="306"/>
        <end position="329"/>
    </location>
</feature>
<dbReference type="Gene3D" id="1.10.10.60">
    <property type="entry name" value="Homeodomain-like"/>
    <property type="match status" value="2"/>
</dbReference>
<dbReference type="PANTHER" id="PTHR45771:SF6">
    <property type="entry name" value="HOMEOTIC PROTEIN SEX COMBS REDUCED"/>
    <property type="match status" value="1"/>
</dbReference>
<evidence type="ECO:0000256" key="3">
    <source>
        <dbReference type="ARBA" id="ARBA00023125"/>
    </source>
</evidence>
<feature type="compositionally biased region" description="Low complexity" evidence="9">
    <location>
        <begin position="375"/>
        <end position="398"/>
    </location>
</feature>
<evidence type="ECO:0000256" key="8">
    <source>
        <dbReference type="RuleBase" id="RU004442"/>
    </source>
</evidence>
<dbReference type="PRINTS" id="PR00024">
    <property type="entry name" value="HOMEOBOX"/>
</dbReference>
<dbReference type="SMART" id="SM00389">
    <property type="entry name" value="HOX"/>
    <property type="match status" value="2"/>
</dbReference>
<evidence type="ECO:0000256" key="6">
    <source>
        <dbReference type="PROSITE-ProRule" id="PRU00108"/>
    </source>
</evidence>
<keyword evidence="4 6" id="KW-0371">Homeobox</keyword>
<dbReference type="PRINTS" id="PR00025">
    <property type="entry name" value="ANTENNAPEDIA"/>
</dbReference>
<name>A0A8S1CTP8_9INSE</name>
<accession>A0A8S1CTP8</accession>
<feature type="DNA-binding region" description="Homeobox" evidence="6">
    <location>
        <begin position="431"/>
        <end position="490"/>
    </location>
</feature>
<reference evidence="11 12" key="1">
    <citation type="submission" date="2020-04" db="EMBL/GenBank/DDBJ databases">
        <authorList>
            <person name="Alioto T."/>
            <person name="Alioto T."/>
            <person name="Gomez Garrido J."/>
        </authorList>
    </citation>
    <scope>NUCLEOTIDE SEQUENCE [LARGE SCALE GENOMIC DNA]</scope>
</reference>
<dbReference type="PROSITE" id="PS50071">
    <property type="entry name" value="HOMEOBOX_2"/>
    <property type="match status" value="2"/>
</dbReference>
<dbReference type="InterPro" id="IPR017995">
    <property type="entry name" value="Homeobox_antennapedia"/>
</dbReference>
<evidence type="ECO:0000313" key="12">
    <source>
        <dbReference type="Proteomes" id="UP000494165"/>
    </source>
</evidence>
<comment type="caution">
    <text evidence="11">The sequence shown here is derived from an EMBL/GenBank/DDBJ whole genome shotgun (WGS) entry which is preliminary data.</text>
</comment>
<evidence type="ECO:0000256" key="9">
    <source>
        <dbReference type="SAM" id="MobiDB-lite"/>
    </source>
</evidence>
<keyword evidence="5 6" id="KW-0539">Nucleus</keyword>
<keyword evidence="2" id="KW-0217">Developmental protein</keyword>
<dbReference type="GO" id="GO:0000981">
    <property type="term" value="F:DNA-binding transcription factor activity, RNA polymerase II-specific"/>
    <property type="evidence" value="ECO:0007669"/>
    <property type="project" value="InterPro"/>
</dbReference>
<feature type="DNA-binding region" description="Homeobox" evidence="6">
    <location>
        <begin position="146"/>
        <end position="193"/>
    </location>
</feature>
<evidence type="ECO:0000256" key="1">
    <source>
        <dbReference type="ARBA" id="ARBA00004123"/>
    </source>
</evidence>
<evidence type="ECO:0000313" key="11">
    <source>
        <dbReference type="EMBL" id="CAB3372600.1"/>
    </source>
</evidence>
<feature type="domain" description="Homeobox" evidence="10">
    <location>
        <begin position="429"/>
        <end position="489"/>
    </location>
</feature>
<dbReference type="InterPro" id="IPR001356">
    <property type="entry name" value="HD"/>
</dbReference>
<dbReference type="GO" id="GO:0009952">
    <property type="term" value="P:anterior/posterior pattern specification"/>
    <property type="evidence" value="ECO:0007669"/>
    <property type="project" value="TreeGrafter"/>
</dbReference>
<dbReference type="EMBL" id="CADEPI010000074">
    <property type="protein sequence ID" value="CAB3372600.1"/>
    <property type="molecule type" value="Genomic_DNA"/>
</dbReference>
<comment type="similarity">
    <text evidence="8">Belongs to the Antp homeobox family.</text>
</comment>
<dbReference type="CDD" id="cd00086">
    <property type="entry name" value="homeodomain"/>
    <property type="match status" value="2"/>
</dbReference>
<feature type="region of interest" description="Disordered" evidence="9">
    <location>
        <begin position="280"/>
        <end position="413"/>
    </location>
</feature>
<keyword evidence="12" id="KW-1185">Reference proteome</keyword>
<dbReference type="InterPro" id="IPR050609">
    <property type="entry name" value="Antp_homeobox_Deformed_sf"/>
</dbReference>
<dbReference type="GO" id="GO:0045944">
    <property type="term" value="P:positive regulation of transcription by RNA polymerase II"/>
    <property type="evidence" value="ECO:0007669"/>
    <property type="project" value="TreeGrafter"/>
</dbReference>
<dbReference type="FunFam" id="1.10.10.60:FF:000288">
    <property type="entry name" value="Sex combs reduced"/>
    <property type="match status" value="1"/>
</dbReference>
<gene>
    <name evidence="11" type="ORF">CLODIP_2_CD09520</name>
</gene>
<dbReference type="PROSITE" id="PS00032">
    <property type="entry name" value="ANTENNAPEDIA"/>
    <property type="match status" value="1"/>
</dbReference>
<feature type="compositionally biased region" description="Polar residues" evidence="9">
    <location>
        <begin position="347"/>
        <end position="371"/>
    </location>
</feature>
<dbReference type="GO" id="GO:0005654">
    <property type="term" value="C:nucleoplasm"/>
    <property type="evidence" value="ECO:0007669"/>
    <property type="project" value="TreeGrafter"/>
</dbReference>
<protein>
    <recommendedName>
        <fullName evidence="10">Homeobox domain-containing protein</fullName>
    </recommendedName>
</protein>
<dbReference type="PANTHER" id="PTHR45771">
    <property type="entry name" value="HOMEOTIC PROTEIN DEFORMED"/>
    <property type="match status" value="1"/>
</dbReference>
<proteinExistence type="inferred from homology"/>
<evidence type="ECO:0000256" key="5">
    <source>
        <dbReference type="ARBA" id="ARBA00023242"/>
    </source>
</evidence>
<dbReference type="SUPFAM" id="SSF46689">
    <property type="entry name" value="Homeodomain-like"/>
    <property type="match status" value="2"/>
</dbReference>
<dbReference type="OrthoDB" id="6159439at2759"/>
<evidence type="ECO:0000256" key="4">
    <source>
        <dbReference type="ARBA" id="ARBA00023155"/>
    </source>
</evidence>
<dbReference type="Proteomes" id="UP000494165">
    <property type="component" value="Unassembled WGS sequence"/>
</dbReference>
<dbReference type="InterPro" id="IPR001827">
    <property type="entry name" value="Homeobox_Antennapedia_CS"/>
</dbReference>
<organism evidence="11 12">
    <name type="scientific">Cloeon dipterum</name>
    <dbReference type="NCBI Taxonomy" id="197152"/>
    <lineage>
        <taxon>Eukaryota</taxon>
        <taxon>Metazoa</taxon>
        <taxon>Ecdysozoa</taxon>
        <taxon>Arthropoda</taxon>
        <taxon>Hexapoda</taxon>
        <taxon>Insecta</taxon>
        <taxon>Pterygota</taxon>
        <taxon>Palaeoptera</taxon>
        <taxon>Ephemeroptera</taxon>
        <taxon>Pisciforma</taxon>
        <taxon>Baetidae</taxon>
        <taxon>Cloeon</taxon>
    </lineage>
</organism>
<dbReference type="AlphaFoldDB" id="A0A8S1CTP8"/>
<sequence>MISTQQSYFDSASQGTHFSYQHQSRNVPLVGTESSIQYQLAQPISYQELIGQHQVNAQMQKKILPPSNLERTEIVPPNTSSDDSNWELKEYQRCYTSAQHNTTQQRVPASTMDDIFLETDSEAAMDNCEGRQQYPWMKSCDGSEASKRTRQTYTRHQTLELEKEFHYNRYVTRNRRLEIARTLQLTERQIKICSSAGSTWIRSTMSSYQFVNSLANCYVGGQQQRGAGTAGPAAPGQQDQTALAAVAAVHAAANQDYYGGGYPGAANCYSPQVSPHYGPYAPAAASTPQTHPAMTQGGNAADYNPQLAAAAAHQRLTAATSLQSNTSPGAPTPPSATPVSSCKYADSTASSPQDLSTSSGTTPNPQTSRSPTDPAAAASAVAAGQQSSASSTGSNNNSGSGGKSSGNPPHIYPWMKRVHLGQSTVNANGETKRQRTSYTRYQTLELEKEFHFNRYLTRRRRIEIAHALCLTERQIKIWFQNRRMKWKKEHKMANMHLASLQDEAMCYQMGPSMHRGLYACGGPYG</sequence>
<evidence type="ECO:0000256" key="7">
    <source>
        <dbReference type="RuleBase" id="RU000682"/>
    </source>
</evidence>